<reference evidence="2 3" key="1">
    <citation type="submission" date="2013-04" db="EMBL/GenBank/DDBJ databases">
        <title>Gluconobacter oxydans NBRC 3293 whole genome sequence.</title>
        <authorList>
            <person name="Matsutani M."/>
            <person name="Yakushi T."/>
            <person name="Matsushita K."/>
        </authorList>
    </citation>
    <scope>NUCLEOTIDE SEQUENCE [LARGE SCALE GENOMIC DNA]</scope>
    <source>
        <strain evidence="2 3">NBRC 3293</strain>
    </source>
</reference>
<evidence type="ECO:0000313" key="2">
    <source>
        <dbReference type="EMBL" id="GEM17566.1"/>
    </source>
</evidence>
<keyword evidence="1" id="KW-1133">Transmembrane helix</keyword>
<evidence type="ECO:0000256" key="1">
    <source>
        <dbReference type="SAM" id="Phobius"/>
    </source>
</evidence>
<accession>A0A829XAU8</accession>
<feature type="transmembrane region" description="Helical" evidence="1">
    <location>
        <begin position="7"/>
        <end position="31"/>
    </location>
</feature>
<name>A0A829XAU8_GLUOY</name>
<protein>
    <submittedName>
        <fullName evidence="2">Uncharacterized protein</fullName>
    </submittedName>
</protein>
<dbReference type="AlphaFoldDB" id="A0A829XAU8"/>
<proteinExistence type="predicted"/>
<keyword evidence="1" id="KW-0812">Transmembrane</keyword>
<sequence>MARADEGIFSLIMFFTGRSIFGLGGVGAYLFKSEPFSVGLVRFFEE</sequence>
<dbReference type="EMBL" id="BARJ01000010">
    <property type="protein sequence ID" value="GEM17566.1"/>
    <property type="molecule type" value="Genomic_DNA"/>
</dbReference>
<dbReference type="Proteomes" id="UP000484858">
    <property type="component" value="Unassembled WGS sequence"/>
</dbReference>
<evidence type="ECO:0000313" key="3">
    <source>
        <dbReference type="Proteomes" id="UP000484858"/>
    </source>
</evidence>
<keyword evidence="1" id="KW-0472">Membrane</keyword>
<gene>
    <name evidence="2" type="ORF">NBRC3293_2063</name>
</gene>
<comment type="caution">
    <text evidence="2">The sequence shown here is derived from an EMBL/GenBank/DDBJ whole genome shotgun (WGS) entry which is preliminary data.</text>
</comment>
<organism evidence="2 3">
    <name type="scientific">Gluconobacter oxydans NBRC 3293</name>
    <dbReference type="NCBI Taxonomy" id="1315969"/>
    <lineage>
        <taxon>Bacteria</taxon>
        <taxon>Pseudomonadati</taxon>
        <taxon>Pseudomonadota</taxon>
        <taxon>Alphaproteobacteria</taxon>
        <taxon>Acetobacterales</taxon>
        <taxon>Acetobacteraceae</taxon>
        <taxon>Gluconobacter</taxon>
    </lineage>
</organism>